<comment type="caution">
    <text evidence="7">The sequence shown here is derived from an EMBL/GenBank/DDBJ whole genome shotgun (WGS) entry which is preliminary data.</text>
</comment>
<evidence type="ECO:0000256" key="5">
    <source>
        <dbReference type="SAM" id="SignalP"/>
    </source>
</evidence>
<evidence type="ECO:0000256" key="3">
    <source>
        <dbReference type="SAM" id="MobiDB-lite"/>
    </source>
</evidence>
<dbReference type="Gene3D" id="2.60.40.1220">
    <property type="match status" value="1"/>
</dbReference>
<dbReference type="SUPFAM" id="SSF81296">
    <property type="entry name" value="E set domains"/>
    <property type="match status" value="1"/>
</dbReference>
<keyword evidence="4" id="KW-1133">Transmembrane helix</keyword>
<sequence>MRLRALLATVVVAAFAPVLLVAGPASAHDVLVASDPVADATVAGDVDHVLLTLSEPPLSGLQTGIVISVTDAEGAEHTSGDVSVQGNTIAKDLDVSEAGSYLVRWRSVSVDGHPISGEYRFRSSGPAALDSSTDSGIAETPAPSATAAPTATARADDASGIRDDMSATTAAAPAGGHQHHTILLLIVALVVVGFAGVVGIRALLARRDGVPADGSDGVGPDGDGPAAGSTAEDGTRR</sequence>
<feature type="transmembrane region" description="Helical" evidence="4">
    <location>
        <begin position="182"/>
        <end position="204"/>
    </location>
</feature>
<evidence type="ECO:0000313" key="7">
    <source>
        <dbReference type="EMBL" id="MDM7889994.1"/>
    </source>
</evidence>
<reference evidence="7 8" key="1">
    <citation type="submission" date="2023-06" db="EMBL/GenBank/DDBJ databases">
        <authorList>
            <person name="Feng G."/>
            <person name="Li J."/>
            <person name="Zhu H."/>
        </authorList>
    </citation>
    <scope>NUCLEOTIDE SEQUENCE [LARGE SCALE GENOMIC DNA]</scope>
    <source>
        <strain evidence="7 8">RHCJP20</strain>
    </source>
</reference>
<gene>
    <name evidence="7" type="ORF">QUG98_16195</name>
</gene>
<feature type="signal peptide" evidence="5">
    <location>
        <begin position="1"/>
        <end position="27"/>
    </location>
</feature>
<dbReference type="InterPro" id="IPR014755">
    <property type="entry name" value="Cu-Rt/internalin_Ig-like"/>
</dbReference>
<protein>
    <submittedName>
        <fullName evidence="7">Copper resistance protein CopC</fullName>
    </submittedName>
</protein>
<evidence type="ECO:0000256" key="4">
    <source>
        <dbReference type="SAM" id="Phobius"/>
    </source>
</evidence>
<dbReference type="InterPro" id="IPR014756">
    <property type="entry name" value="Ig_E-set"/>
</dbReference>
<keyword evidence="4" id="KW-0812">Transmembrane</keyword>
<feature type="compositionally biased region" description="Low complexity" evidence="3">
    <location>
        <begin position="138"/>
        <end position="153"/>
    </location>
</feature>
<evidence type="ECO:0000256" key="1">
    <source>
        <dbReference type="ARBA" id="ARBA00022729"/>
    </source>
</evidence>
<feature type="region of interest" description="Disordered" evidence="3">
    <location>
        <begin position="121"/>
        <end position="159"/>
    </location>
</feature>
<dbReference type="EMBL" id="JAUCMM010000018">
    <property type="protein sequence ID" value="MDM7889994.1"/>
    <property type="molecule type" value="Genomic_DNA"/>
</dbReference>
<keyword evidence="8" id="KW-1185">Reference proteome</keyword>
<keyword evidence="1 5" id="KW-0732">Signal</keyword>
<feature type="chain" id="PRO_5047058957" evidence="5">
    <location>
        <begin position="28"/>
        <end position="237"/>
    </location>
</feature>
<evidence type="ECO:0000313" key="8">
    <source>
        <dbReference type="Proteomes" id="UP001235720"/>
    </source>
</evidence>
<feature type="region of interest" description="Disordered" evidence="3">
    <location>
        <begin position="212"/>
        <end position="237"/>
    </location>
</feature>
<dbReference type="RefSeq" id="WP_289471520.1">
    <property type="nucleotide sequence ID" value="NZ_JAUCMM010000018.1"/>
</dbReference>
<proteinExistence type="predicted"/>
<dbReference type="InterPro" id="IPR007348">
    <property type="entry name" value="CopC_dom"/>
</dbReference>
<keyword evidence="2" id="KW-0186">Copper</keyword>
<dbReference type="Proteomes" id="UP001235720">
    <property type="component" value="Unassembled WGS sequence"/>
</dbReference>
<accession>A0ABT7TM77</accession>
<keyword evidence="4" id="KW-0472">Membrane</keyword>
<evidence type="ECO:0000259" key="6">
    <source>
        <dbReference type="Pfam" id="PF04234"/>
    </source>
</evidence>
<feature type="domain" description="CopC" evidence="6">
    <location>
        <begin position="28"/>
        <end position="122"/>
    </location>
</feature>
<organism evidence="7 8">
    <name type="scientific">Curtobacterium subtropicum</name>
    <dbReference type="NCBI Taxonomy" id="3055138"/>
    <lineage>
        <taxon>Bacteria</taxon>
        <taxon>Bacillati</taxon>
        <taxon>Actinomycetota</taxon>
        <taxon>Actinomycetes</taxon>
        <taxon>Micrococcales</taxon>
        <taxon>Microbacteriaceae</taxon>
        <taxon>Curtobacterium</taxon>
    </lineage>
</organism>
<dbReference type="Pfam" id="PF04234">
    <property type="entry name" value="CopC"/>
    <property type="match status" value="1"/>
</dbReference>
<name>A0ABT7TM77_9MICO</name>
<evidence type="ECO:0000256" key="2">
    <source>
        <dbReference type="ARBA" id="ARBA00023008"/>
    </source>
</evidence>